<keyword evidence="2" id="KW-0949">S-adenosyl-L-methionine</keyword>
<evidence type="ECO:0000256" key="10">
    <source>
        <dbReference type="ARBA" id="ARBA00023317"/>
    </source>
</evidence>
<dbReference type="InterPro" id="IPR003826">
    <property type="entry name" value="AdoMetDC_fam_prok"/>
</dbReference>
<gene>
    <name evidence="11" type="primary">speD</name>
    <name evidence="11" type="ORF">G3580_19725</name>
</gene>
<evidence type="ECO:0000256" key="7">
    <source>
        <dbReference type="ARBA" id="ARBA00023145"/>
    </source>
</evidence>
<keyword evidence="9" id="KW-0704">Schiff base</keyword>
<keyword evidence="4" id="KW-0068">Autocatalytic cleavage</keyword>
<accession>A0A6C1B7G2</accession>
<keyword evidence="5" id="KW-0745">Spermidine biosynthesis</keyword>
<evidence type="ECO:0000313" key="11">
    <source>
        <dbReference type="EMBL" id="QID19651.1"/>
    </source>
</evidence>
<dbReference type="GO" id="GO:0004014">
    <property type="term" value="F:adenosylmethionine decarboxylase activity"/>
    <property type="evidence" value="ECO:0007669"/>
    <property type="project" value="UniProtKB-EC"/>
</dbReference>
<dbReference type="GO" id="GO:0008295">
    <property type="term" value="P:spermidine biosynthetic process"/>
    <property type="evidence" value="ECO:0007669"/>
    <property type="project" value="UniProtKB-KW"/>
</dbReference>
<reference evidence="11 12" key="1">
    <citation type="submission" date="2020-02" db="EMBL/GenBank/DDBJ databases">
        <title>Nitrogenibacter mangrovi gen. nov., sp. nov. isolated from mangrove sediment, a denitrifying betaproteobacterium.</title>
        <authorList>
            <person name="Liao H."/>
            <person name="Tian Y."/>
        </authorList>
    </citation>
    <scope>NUCLEOTIDE SEQUENCE [LARGE SCALE GENOMIC DNA]</scope>
    <source>
        <strain evidence="11 12">M9-3-2</strain>
    </source>
</reference>
<dbReference type="EMBL" id="CP048836">
    <property type="protein sequence ID" value="QID19651.1"/>
    <property type="molecule type" value="Genomic_DNA"/>
</dbReference>
<evidence type="ECO:0000256" key="2">
    <source>
        <dbReference type="ARBA" id="ARBA00022691"/>
    </source>
</evidence>
<dbReference type="PANTHER" id="PTHR33866:SF2">
    <property type="entry name" value="S-ADENOSYLMETHIONINE DECARBOXYLASE PROENZYME"/>
    <property type="match status" value="1"/>
</dbReference>
<evidence type="ECO:0000256" key="5">
    <source>
        <dbReference type="ARBA" id="ARBA00023066"/>
    </source>
</evidence>
<evidence type="ECO:0000256" key="9">
    <source>
        <dbReference type="ARBA" id="ARBA00023270"/>
    </source>
</evidence>
<dbReference type="RefSeq" id="WP_173768471.1">
    <property type="nucleotide sequence ID" value="NZ_CP048836.1"/>
</dbReference>
<dbReference type="InterPro" id="IPR042284">
    <property type="entry name" value="AdoMetDC_N"/>
</dbReference>
<keyword evidence="12" id="KW-1185">Reference proteome</keyword>
<dbReference type="Gene3D" id="3.30.360.110">
    <property type="entry name" value="S-adenosylmethionine decarboxylase domain"/>
    <property type="match status" value="1"/>
</dbReference>
<keyword evidence="3" id="KW-0210">Decarboxylase</keyword>
<sequence length="130" mass="14292">MQGLHLIADLYQCECNPKFLLDRDVLESKCVQFCQDAGLTPLGAYFYQFTHDTGEQAGVTGTVVLAESHVAIHTWPETGAVTLDIYVCNFSRDNSDRARAVYDKLVAMLKPGQIQAQDIMRGELPLAAAA</sequence>
<protein>
    <submittedName>
        <fullName evidence="11">Adenosylmethionine decarboxylase</fullName>
        <ecNumber evidence="11">4.1.1.50</ecNumber>
    </submittedName>
</protein>
<evidence type="ECO:0000256" key="8">
    <source>
        <dbReference type="ARBA" id="ARBA00023239"/>
    </source>
</evidence>
<proteinExistence type="predicted"/>
<dbReference type="Pfam" id="PF02675">
    <property type="entry name" value="AdoMet_dc"/>
    <property type="match status" value="1"/>
</dbReference>
<dbReference type="InterPro" id="IPR042286">
    <property type="entry name" value="AdoMetDC_C"/>
</dbReference>
<evidence type="ECO:0000256" key="1">
    <source>
        <dbReference type="ARBA" id="ARBA00001928"/>
    </source>
</evidence>
<keyword evidence="8 11" id="KW-0456">Lyase</keyword>
<name>A0A6C1B7G2_9RHOO</name>
<dbReference type="GO" id="GO:0005829">
    <property type="term" value="C:cytosol"/>
    <property type="evidence" value="ECO:0007669"/>
    <property type="project" value="TreeGrafter"/>
</dbReference>
<dbReference type="EC" id="4.1.1.50" evidence="11"/>
<dbReference type="InterPro" id="IPR016067">
    <property type="entry name" value="S-AdoMet_deCO2ase_core"/>
</dbReference>
<dbReference type="InterPro" id="IPR017716">
    <property type="entry name" value="S-AdoMet_deCOase_pro-enz"/>
</dbReference>
<dbReference type="Proteomes" id="UP000501991">
    <property type="component" value="Chromosome"/>
</dbReference>
<organism evidence="11 12">
    <name type="scientific">Nitrogeniibacter mangrovi</name>
    <dbReference type="NCBI Taxonomy" id="2016596"/>
    <lineage>
        <taxon>Bacteria</taxon>
        <taxon>Pseudomonadati</taxon>
        <taxon>Pseudomonadota</taxon>
        <taxon>Betaproteobacteria</taxon>
        <taxon>Rhodocyclales</taxon>
        <taxon>Zoogloeaceae</taxon>
        <taxon>Nitrogeniibacter</taxon>
    </lineage>
</organism>
<keyword evidence="7" id="KW-0865">Zymogen</keyword>
<dbReference type="KEGG" id="azq:G3580_19725"/>
<keyword evidence="10" id="KW-0670">Pyruvate</keyword>
<evidence type="ECO:0000256" key="4">
    <source>
        <dbReference type="ARBA" id="ARBA00022813"/>
    </source>
</evidence>
<evidence type="ECO:0000313" key="12">
    <source>
        <dbReference type="Proteomes" id="UP000501991"/>
    </source>
</evidence>
<dbReference type="SUPFAM" id="SSF56276">
    <property type="entry name" value="S-adenosylmethionine decarboxylase"/>
    <property type="match status" value="1"/>
</dbReference>
<keyword evidence="6" id="KW-0620">Polyamine biosynthesis</keyword>
<dbReference type="NCBIfam" id="TIGR03330">
    <property type="entry name" value="SAM_DCase_Bsu"/>
    <property type="match status" value="1"/>
</dbReference>
<dbReference type="Gene3D" id="3.30.160.750">
    <property type="match status" value="1"/>
</dbReference>
<dbReference type="AlphaFoldDB" id="A0A6C1B7G2"/>
<evidence type="ECO:0000256" key="3">
    <source>
        <dbReference type="ARBA" id="ARBA00022793"/>
    </source>
</evidence>
<evidence type="ECO:0000256" key="6">
    <source>
        <dbReference type="ARBA" id="ARBA00023115"/>
    </source>
</evidence>
<dbReference type="PANTHER" id="PTHR33866">
    <property type="entry name" value="S-ADENOSYLMETHIONINE DECARBOXYLASE PROENZYME"/>
    <property type="match status" value="1"/>
</dbReference>
<comment type="cofactor">
    <cofactor evidence="1">
        <name>pyruvate</name>
        <dbReference type="ChEBI" id="CHEBI:15361"/>
    </cofactor>
</comment>